<evidence type="ECO:0000259" key="9">
    <source>
        <dbReference type="Pfam" id="PF01757"/>
    </source>
</evidence>
<gene>
    <name evidence="10" type="ORF">GCM10023322_39690</name>
</gene>
<feature type="region of interest" description="Disordered" evidence="7">
    <location>
        <begin position="353"/>
        <end position="386"/>
    </location>
</feature>
<evidence type="ECO:0000313" key="10">
    <source>
        <dbReference type="EMBL" id="GAA5188618.1"/>
    </source>
</evidence>
<evidence type="ECO:0000256" key="2">
    <source>
        <dbReference type="ARBA" id="ARBA00007400"/>
    </source>
</evidence>
<dbReference type="Proteomes" id="UP001501570">
    <property type="component" value="Unassembled WGS sequence"/>
</dbReference>
<keyword evidence="3" id="KW-1003">Cell membrane</keyword>
<dbReference type="Pfam" id="PF01757">
    <property type="entry name" value="Acyl_transf_3"/>
    <property type="match status" value="1"/>
</dbReference>
<dbReference type="PANTHER" id="PTHR40074">
    <property type="entry name" value="O-ACETYLTRANSFERASE WECH"/>
    <property type="match status" value="1"/>
</dbReference>
<evidence type="ECO:0000256" key="6">
    <source>
        <dbReference type="ARBA" id="ARBA00023136"/>
    </source>
</evidence>
<keyword evidence="4 8" id="KW-0812">Transmembrane</keyword>
<feature type="transmembrane region" description="Helical" evidence="8">
    <location>
        <begin position="150"/>
        <end position="170"/>
    </location>
</feature>
<evidence type="ECO:0000256" key="5">
    <source>
        <dbReference type="ARBA" id="ARBA00022989"/>
    </source>
</evidence>
<protein>
    <submittedName>
        <fullName evidence="10">Acyltransferase</fullName>
    </submittedName>
</protein>
<feature type="compositionally biased region" description="Low complexity" evidence="7">
    <location>
        <begin position="361"/>
        <end position="371"/>
    </location>
</feature>
<evidence type="ECO:0000313" key="11">
    <source>
        <dbReference type="Proteomes" id="UP001501570"/>
    </source>
</evidence>
<comment type="caution">
    <text evidence="10">The sequence shown here is derived from an EMBL/GenBank/DDBJ whole genome shotgun (WGS) entry which is preliminary data.</text>
</comment>
<feature type="domain" description="Acyltransferase 3" evidence="9">
    <location>
        <begin position="1"/>
        <end position="335"/>
    </location>
</feature>
<organism evidence="10 11">
    <name type="scientific">Rugosimonospora acidiphila</name>
    <dbReference type="NCBI Taxonomy" id="556531"/>
    <lineage>
        <taxon>Bacteria</taxon>
        <taxon>Bacillati</taxon>
        <taxon>Actinomycetota</taxon>
        <taxon>Actinomycetes</taxon>
        <taxon>Micromonosporales</taxon>
        <taxon>Micromonosporaceae</taxon>
        <taxon>Rugosimonospora</taxon>
    </lineage>
</organism>
<keyword evidence="10" id="KW-0808">Transferase</keyword>
<accession>A0ABP9RYA0</accession>
<evidence type="ECO:0000256" key="1">
    <source>
        <dbReference type="ARBA" id="ARBA00004651"/>
    </source>
</evidence>
<evidence type="ECO:0000256" key="3">
    <source>
        <dbReference type="ARBA" id="ARBA00022475"/>
    </source>
</evidence>
<evidence type="ECO:0000256" key="7">
    <source>
        <dbReference type="SAM" id="MobiDB-lite"/>
    </source>
</evidence>
<keyword evidence="6 8" id="KW-0472">Membrane</keyword>
<name>A0ABP9RYA0_9ACTN</name>
<proteinExistence type="inferred from homology"/>
<feature type="transmembrane region" description="Helical" evidence="8">
    <location>
        <begin position="214"/>
        <end position="235"/>
    </location>
</feature>
<evidence type="ECO:0000256" key="8">
    <source>
        <dbReference type="SAM" id="Phobius"/>
    </source>
</evidence>
<feature type="transmembrane region" description="Helical" evidence="8">
    <location>
        <begin position="119"/>
        <end position="138"/>
    </location>
</feature>
<feature type="transmembrane region" description="Helical" evidence="8">
    <location>
        <begin position="255"/>
        <end position="272"/>
    </location>
</feature>
<keyword evidence="5 8" id="KW-1133">Transmembrane helix</keyword>
<feature type="transmembrane region" description="Helical" evidence="8">
    <location>
        <begin position="73"/>
        <end position="99"/>
    </location>
</feature>
<evidence type="ECO:0000256" key="4">
    <source>
        <dbReference type="ARBA" id="ARBA00022692"/>
    </source>
</evidence>
<comment type="similarity">
    <text evidence="2">Belongs to the acyltransferase 3 family.</text>
</comment>
<reference evidence="11" key="1">
    <citation type="journal article" date="2019" name="Int. J. Syst. Evol. Microbiol.">
        <title>The Global Catalogue of Microorganisms (GCM) 10K type strain sequencing project: providing services to taxonomists for standard genome sequencing and annotation.</title>
        <authorList>
            <consortium name="The Broad Institute Genomics Platform"/>
            <consortium name="The Broad Institute Genome Sequencing Center for Infectious Disease"/>
            <person name="Wu L."/>
            <person name="Ma J."/>
        </authorList>
    </citation>
    <scope>NUCLEOTIDE SEQUENCE [LARGE SCALE GENOMIC DNA]</scope>
    <source>
        <strain evidence="11">JCM 18304</strain>
    </source>
</reference>
<sequence>MRLLICASVVATHVVSNANPMESGPANAVVNVLHYTRQAFFFISALVLVHVHWSDVRADGRVDSTPGSLRRRVAVLGVPYLVWSTFYAVLGLVTAYSGGALRQLPWTWFVGLLQGTDGYHMYFLLVSVEFALVFPVFLKLLHATRGHHGRLLIVSGLLELATMALFHYVYQPEGWWRAFVGESSLTAYQFWVILGGVTAIHFGRFHAWAMRRRLVVGFALAGVCLAATGLFLGAVQAGEPPEFAGRSLQPITVPLSLAAIAAFYQVSVWLAGRRWSGRIVASGTYLSFGIYLSHPAILTGLLYLQRRLPAGVARHAVTVTFTICVLDFLLAVAVAALLSRTPWSKALIGRARRRPARRVAEPAGAPGAATEPPGPGQRTESVGASG</sequence>
<dbReference type="GO" id="GO:0016746">
    <property type="term" value="F:acyltransferase activity"/>
    <property type="evidence" value="ECO:0007669"/>
    <property type="project" value="UniProtKB-KW"/>
</dbReference>
<dbReference type="EMBL" id="BAABJQ010000011">
    <property type="protein sequence ID" value="GAA5188618.1"/>
    <property type="molecule type" value="Genomic_DNA"/>
</dbReference>
<dbReference type="InterPro" id="IPR002656">
    <property type="entry name" value="Acyl_transf_3_dom"/>
</dbReference>
<feature type="transmembrane region" description="Helical" evidence="8">
    <location>
        <begin position="284"/>
        <end position="304"/>
    </location>
</feature>
<dbReference type="PANTHER" id="PTHR40074:SF2">
    <property type="entry name" value="O-ACETYLTRANSFERASE WECH"/>
    <property type="match status" value="1"/>
</dbReference>
<keyword evidence="11" id="KW-1185">Reference proteome</keyword>
<feature type="transmembrane region" description="Helical" evidence="8">
    <location>
        <begin position="316"/>
        <end position="338"/>
    </location>
</feature>
<feature type="transmembrane region" description="Helical" evidence="8">
    <location>
        <begin position="190"/>
        <end position="207"/>
    </location>
</feature>
<keyword evidence="10" id="KW-0012">Acyltransferase</keyword>
<comment type="subcellular location">
    <subcellularLocation>
        <location evidence="1">Cell membrane</location>
        <topology evidence="1">Multi-pass membrane protein</topology>
    </subcellularLocation>
</comment>